<dbReference type="OrthoDB" id="2506889at2759"/>
<dbReference type="GO" id="GO:0006281">
    <property type="term" value="P:DNA repair"/>
    <property type="evidence" value="ECO:0007669"/>
    <property type="project" value="UniProtKB-KW"/>
</dbReference>
<gene>
    <name evidence="4" type="ORF">PTTG_29447</name>
</gene>
<evidence type="ECO:0000313" key="6">
    <source>
        <dbReference type="Proteomes" id="UP000005240"/>
    </source>
</evidence>
<comment type="cofactor">
    <cofactor evidence="1">
        <name>Mg(2+)</name>
        <dbReference type="ChEBI" id="CHEBI:18420"/>
    </cofactor>
</comment>
<dbReference type="PANTHER" id="PTHR10492:SF57">
    <property type="entry name" value="ATP-DEPENDENT DNA HELICASE"/>
    <property type="match status" value="1"/>
</dbReference>
<keyword evidence="1" id="KW-0547">Nucleotide-binding</keyword>
<dbReference type="GO" id="GO:0005524">
    <property type="term" value="F:ATP binding"/>
    <property type="evidence" value="ECO:0007669"/>
    <property type="project" value="UniProtKB-KW"/>
</dbReference>
<evidence type="ECO:0000259" key="2">
    <source>
        <dbReference type="Pfam" id="PF05970"/>
    </source>
</evidence>
<dbReference type="InterPro" id="IPR010285">
    <property type="entry name" value="DNA_helicase_pif1-like_DEAD"/>
</dbReference>
<dbReference type="EC" id="5.6.2.3" evidence="1"/>
<dbReference type="Gene3D" id="3.40.50.300">
    <property type="entry name" value="P-loop containing nucleotide triphosphate hydrolases"/>
    <property type="match status" value="1"/>
</dbReference>
<keyword evidence="1" id="KW-0067">ATP-binding</keyword>
<evidence type="ECO:0000256" key="1">
    <source>
        <dbReference type="RuleBase" id="RU363044"/>
    </source>
</evidence>
<dbReference type="GO" id="GO:0043139">
    <property type="term" value="F:5'-3' DNA helicase activity"/>
    <property type="evidence" value="ECO:0007669"/>
    <property type="project" value="UniProtKB-EC"/>
</dbReference>
<reference evidence="4" key="1">
    <citation type="submission" date="2009-11" db="EMBL/GenBank/DDBJ databases">
        <authorList>
            <consortium name="The Broad Institute Genome Sequencing Platform"/>
            <person name="Ward D."/>
            <person name="Feldgarden M."/>
            <person name="Earl A."/>
            <person name="Young S.K."/>
            <person name="Zeng Q."/>
            <person name="Koehrsen M."/>
            <person name="Alvarado L."/>
            <person name="Berlin A."/>
            <person name="Bochicchio J."/>
            <person name="Borenstein D."/>
            <person name="Chapman S.B."/>
            <person name="Chen Z."/>
            <person name="Engels R."/>
            <person name="Freedman E."/>
            <person name="Gellesch M."/>
            <person name="Goldberg J."/>
            <person name="Griggs A."/>
            <person name="Gujja S."/>
            <person name="Heilman E."/>
            <person name="Heiman D."/>
            <person name="Hepburn T."/>
            <person name="Howarth C."/>
            <person name="Jen D."/>
            <person name="Larson L."/>
            <person name="Lewis B."/>
            <person name="Mehta T."/>
            <person name="Park D."/>
            <person name="Pearson M."/>
            <person name="Roberts A."/>
            <person name="Saif S."/>
            <person name="Shea T."/>
            <person name="Shenoy N."/>
            <person name="Sisk P."/>
            <person name="Stolte C."/>
            <person name="Sykes S."/>
            <person name="Thomson T."/>
            <person name="Walk T."/>
            <person name="White J."/>
            <person name="Yandava C."/>
            <person name="Izard J."/>
            <person name="Baranova O.V."/>
            <person name="Blanton J.M."/>
            <person name="Tanner A.C."/>
            <person name="Dewhirst F.E."/>
            <person name="Haas B."/>
            <person name="Nusbaum C."/>
            <person name="Birren B."/>
        </authorList>
    </citation>
    <scope>NUCLEOTIDE SEQUENCE [LARGE SCALE GENOMIC DNA]</scope>
    <source>
        <strain evidence="4">1-1 BBBD Race 1</strain>
    </source>
</reference>
<dbReference type="InterPro" id="IPR027417">
    <property type="entry name" value="P-loop_NTPase"/>
</dbReference>
<dbReference type="GO" id="GO:0016787">
    <property type="term" value="F:hydrolase activity"/>
    <property type="evidence" value="ECO:0007669"/>
    <property type="project" value="UniProtKB-KW"/>
</dbReference>
<feature type="domain" description="DNA helicase Pif1-like 2B" evidence="3">
    <location>
        <begin position="730"/>
        <end position="772"/>
    </location>
</feature>
<name>A0A180G464_PUCT1</name>
<sequence length="892" mass="100638">MPHGPCNSGSMCWKDGQCGKGFPKPFLPNTQLVDNSYPSYRRQDNGCTFVKNNTEFHNRHVVPYNKYLLLRCNSHINVEILYGIHALKYLFKYITKGVNRSSMQMSKGYKTRRFINGRYIGPSEAVYWLLRFETNERYPAIQHLAIHLEDQKLVYYVDKEGLGQQMSTGSATRTTLTEFFRLNRLNAMGMGERPRPLRYRFLRRGKSGPPLFSAVAQRDWRCATAFWADRAAVPRCAALKDHFFCSAAQRFSLDGTTYQTHREACHALGLLVSDQNYRQSMIDAAHWMTGAALRSMFCMILIHSPPSSPQDLLEEFINVLLHDFIYRLQHTYCIAEPTIAQRNSLCYFLITQIILENGKTLENVGLAHILTDNDLWQLFENESAAEAEQRARDHVNQFLQMSERLNKRQTLIMEAIIGLHESNKSGLIYRQNCNLNMYIDGPGGCGKTYLMNTIIHYLSANRVPVITVASSGVAGLMLVNGATAHSRFKIPLDLDENSQCIWNTRSTSSEVLQSTNFIIWDKILMQSRYAVEARDQEFKELMDNDEPFGGKTVIFGGDFRKTLPVMPGGSILDKGHSCMINLAIWSQVVVFQLTQNLQLITTNNPGSAQANAILGGFGWAAPLWKQSARHKPYLQVHEQTKSALLFLQLAERAIHTVYGDMTYVLSTSEDQACKYFASQLILAPLNADVNRVNTLCLARMGGDVFTSHSINQMRNKEDGEDSDEAIPEEVLHTFSIPGFPESNLALNVGMPVILLRNLSLKKGLSNSTRLMVLIPKITLIHKPDRVYAVAFSQHHFPLAIAFELTINKAQGQSLSKVAVYLPQPVFGHGQLYVVLSRVTTIAGLSIYLHGTRSSIATNDFECCQPSGDAMEMYPPINVSTMFYIMYMSPIQA</sequence>
<accession>A0A180G464</accession>
<dbReference type="GO" id="GO:0006310">
    <property type="term" value="P:DNA recombination"/>
    <property type="evidence" value="ECO:0007669"/>
    <property type="project" value="UniProtKB-KW"/>
</dbReference>
<proteinExistence type="inferred from homology"/>
<dbReference type="Pfam" id="PF05970">
    <property type="entry name" value="PIF1"/>
    <property type="match status" value="1"/>
</dbReference>
<evidence type="ECO:0000313" key="4">
    <source>
        <dbReference type="EMBL" id="OAV87388.1"/>
    </source>
</evidence>
<keyword evidence="1" id="KW-0227">DNA damage</keyword>
<dbReference type="AlphaFoldDB" id="A0A180G464"/>
<dbReference type="SUPFAM" id="SSF52540">
    <property type="entry name" value="P-loop containing nucleoside triphosphate hydrolases"/>
    <property type="match status" value="2"/>
</dbReference>
<keyword evidence="6" id="KW-1185">Reference proteome</keyword>
<comment type="catalytic activity">
    <reaction evidence="1">
        <text>ATP + H2O = ADP + phosphate + H(+)</text>
        <dbReference type="Rhea" id="RHEA:13065"/>
        <dbReference type="ChEBI" id="CHEBI:15377"/>
        <dbReference type="ChEBI" id="CHEBI:15378"/>
        <dbReference type="ChEBI" id="CHEBI:30616"/>
        <dbReference type="ChEBI" id="CHEBI:43474"/>
        <dbReference type="ChEBI" id="CHEBI:456216"/>
        <dbReference type="EC" id="5.6.2.3"/>
    </reaction>
</comment>
<keyword evidence="1" id="KW-0234">DNA repair</keyword>
<organism evidence="4">
    <name type="scientific">Puccinia triticina (isolate 1-1 / race 1 (BBBD))</name>
    <name type="common">Brown leaf rust fungus</name>
    <dbReference type="NCBI Taxonomy" id="630390"/>
    <lineage>
        <taxon>Eukaryota</taxon>
        <taxon>Fungi</taxon>
        <taxon>Dikarya</taxon>
        <taxon>Basidiomycota</taxon>
        <taxon>Pucciniomycotina</taxon>
        <taxon>Pucciniomycetes</taxon>
        <taxon>Pucciniales</taxon>
        <taxon>Pucciniaceae</taxon>
        <taxon>Puccinia</taxon>
    </lineage>
</organism>
<dbReference type="PANTHER" id="PTHR10492">
    <property type="match status" value="1"/>
</dbReference>
<comment type="similarity">
    <text evidence="1">Belongs to the helicase family.</text>
</comment>
<protein>
    <recommendedName>
        <fullName evidence="1">ATP-dependent DNA helicase</fullName>
        <ecNumber evidence="1">5.6.2.3</ecNumber>
    </recommendedName>
</protein>
<keyword evidence="1" id="KW-0347">Helicase</keyword>
<reference evidence="5" key="4">
    <citation type="submission" date="2025-05" db="UniProtKB">
        <authorList>
            <consortium name="EnsemblFungi"/>
        </authorList>
    </citation>
    <scope>IDENTIFICATION</scope>
    <source>
        <strain evidence="5">isolate 1-1 / race 1 (BBBD)</strain>
    </source>
</reference>
<keyword evidence="1" id="KW-0233">DNA recombination</keyword>
<dbReference type="InterPro" id="IPR049163">
    <property type="entry name" value="Pif1-like_2B_dom"/>
</dbReference>
<dbReference type="Pfam" id="PF21530">
    <property type="entry name" value="Pif1_2B_dom"/>
    <property type="match status" value="1"/>
</dbReference>
<feature type="domain" description="DNA helicase Pif1-like DEAD-box helicase" evidence="2">
    <location>
        <begin position="405"/>
        <end position="604"/>
    </location>
</feature>
<dbReference type="EMBL" id="ADAS02000431">
    <property type="protein sequence ID" value="OAV87388.1"/>
    <property type="molecule type" value="Genomic_DNA"/>
</dbReference>
<dbReference type="EnsemblFungi" id="PTTG_29447-t43_1">
    <property type="protein sequence ID" value="PTTG_29447-t43_1-p1"/>
    <property type="gene ID" value="PTTG_29447"/>
</dbReference>
<dbReference type="Proteomes" id="UP000005240">
    <property type="component" value="Unassembled WGS sequence"/>
</dbReference>
<dbReference type="STRING" id="630390.A0A180G464"/>
<dbReference type="GO" id="GO:0000723">
    <property type="term" value="P:telomere maintenance"/>
    <property type="evidence" value="ECO:0007669"/>
    <property type="project" value="InterPro"/>
</dbReference>
<dbReference type="VEuPathDB" id="FungiDB:PTTG_29447"/>
<reference evidence="5 6" key="3">
    <citation type="journal article" date="2017" name="G3 (Bethesda)">
        <title>Comparative analysis highlights variable genome content of wheat rusts and divergence of the mating loci.</title>
        <authorList>
            <person name="Cuomo C.A."/>
            <person name="Bakkeren G."/>
            <person name="Khalil H.B."/>
            <person name="Panwar V."/>
            <person name="Joly D."/>
            <person name="Linning R."/>
            <person name="Sakthikumar S."/>
            <person name="Song X."/>
            <person name="Adiconis X."/>
            <person name="Fan L."/>
            <person name="Goldberg J.M."/>
            <person name="Levin J.Z."/>
            <person name="Young S."/>
            <person name="Zeng Q."/>
            <person name="Anikster Y."/>
            <person name="Bruce M."/>
            <person name="Wang M."/>
            <person name="Yin C."/>
            <person name="McCallum B."/>
            <person name="Szabo L.J."/>
            <person name="Hulbert S."/>
            <person name="Chen X."/>
            <person name="Fellers J.P."/>
        </authorList>
    </citation>
    <scope>NUCLEOTIDE SEQUENCE</scope>
    <source>
        <strain evidence="5">isolate 1-1 / race 1 (BBBD)</strain>
        <strain evidence="6">Isolate 1-1 / race 1 (BBBD)</strain>
    </source>
</reference>
<evidence type="ECO:0000313" key="5">
    <source>
        <dbReference type="EnsemblFungi" id="PTTG_29447-t43_1-p1"/>
    </source>
</evidence>
<keyword evidence="1" id="KW-0378">Hydrolase</keyword>
<reference evidence="4" key="2">
    <citation type="submission" date="2016-05" db="EMBL/GenBank/DDBJ databases">
        <title>Comparative analysis highlights variable genome content of wheat rusts and divergence of the mating loci.</title>
        <authorList>
            <person name="Cuomo C.A."/>
            <person name="Bakkeren G."/>
            <person name="Szabo L."/>
            <person name="Khalil H."/>
            <person name="Joly D."/>
            <person name="Goldberg J."/>
            <person name="Young S."/>
            <person name="Zeng Q."/>
            <person name="Fellers J."/>
        </authorList>
    </citation>
    <scope>NUCLEOTIDE SEQUENCE [LARGE SCALE GENOMIC DNA]</scope>
    <source>
        <strain evidence="4">1-1 BBBD Race 1</strain>
    </source>
</reference>
<evidence type="ECO:0000259" key="3">
    <source>
        <dbReference type="Pfam" id="PF21530"/>
    </source>
</evidence>